<comment type="caution">
    <text evidence="2">The sequence shown here is derived from an EMBL/GenBank/DDBJ whole genome shotgun (WGS) entry which is preliminary data.</text>
</comment>
<dbReference type="InterPro" id="IPR029062">
    <property type="entry name" value="Class_I_gatase-like"/>
</dbReference>
<dbReference type="Proteomes" id="UP000289703">
    <property type="component" value="Unassembled WGS sequence"/>
</dbReference>
<feature type="signal peptide" evidence="1">
    <location>
        <begin position="1"/>
        <end position="18"/>
    </location>
</feature>
<dbReference type="RefSeq" id="WP_129255348.1">
    <property type="nucleotide sequence ID" value="NZ_SAXA01000015.1"/>
</dbReference>
<keyword evidence="1" id="KW-0732">Signal</keyword>
<dbReference type="InterPro" id="IPR011697">
    <property type="entry name" value="Peptidase_C26"/>
</dbReference>
<dbReference type="OrthoDB" id="9804920at2"/>
<dbReference type="Gene3D" id="3.40.50.880">
    <property type="match status" value="1"/>
</dbReference>
<name>A0A4Q1JJ32_9BACT</name>
<keyword evidence="3" id="KW-1185">Reference proteome</keyword>
<dbReference type="PANTHER" id="PTHR43235">
    <property type="entry name" value="GLUTAMINE AMIDOTRANSFERASE PB2B2.05-RELATED"/>
    <property type="match status" value="1"/>
</dbReference>
<dbReference type="SUPFAM" id="SSF52317">
    <property type="entry name" value="Class I glutamine amidotransferase-like"/>
    <property type="match status" value="1"/>
</dbReference>
<evidence type="ECO:0000313" key="2">
    <source>
        <dbReference type="EMBL" id="RXQ89512.1"/>
    </source>
</evidence>
<dbReference type="InterPro" id="IPR044668">
    <property type="entry name" value="PuuD-like"/>
</dbReference>
<dbReference type="PROSITE" id="PS51273">
    <property type="entry name" value="GATASE_TYPE_1"/>
    <property type="match status" value="1"/>
</dbReference>
<reference evidence="2 3" key="1">
    <citation type="submission" date="2019-01" db="EMBL/GenBank/DDBJ databases">
        <title>Ancylomarina salipaludis sp. nov., isolated from a salt marsh.</title>
        <authorList>
            <person name="Yoon J.-H."/>
        </authorList>
    </citation>
    <scope>NUCLEOTIDE SEQUENCE [LARGE SCALE GENOMIC DNA]</scope>
    <source>
        <strain evidence="2 3">SHSM-M15</strain>
    </source>
</reference>
<proteinExistence type="predicted"/>
<dbReference type="Pfam" id="PF07722">
    <property type="entry name" value="Peptidase_C26"/>
    <property type="match status" value="1"/>
</dbReference>
<protein>
    <submittedName>
        <fullName evidence="2">Uncharacterized protein</fullName>
    </submittedName>
</protein>
<organism evidence="2 3">
    <name type="scientific">Ancylomarina salipaludis</name>
    <dbReference type="NCBI Taxonomy" id="2501299"/>
    <lineage>
        <taxon>Bacteria</taxon>
        <taxon>Pseudomonadati</taxon>
        <taxon>Bacteroidota</taxon>
        <taxon>Bacteroidia</taxon>
        <taxon>Marinilabiliales</taxon>
        <taxon>Marinifilaceae</taxon>
        <taxon>Ancylomarina</taxon>
    </lineage>
</organism>
<gene>
    <name evidence="2" type="ORF">EO244_14185</name>
</gene>
<dbReference type="PANTHER" id="PTHR43235:SF1">
    <property type="entry name" value="GLUTAMINE AMIDOTRANSFERASE PB2B2.05-RELATED"/>
    <property type="match status" value="1"/>
</dbReference>
<dbReference type="AlphaFoldDB" id="A0A4Q1JJ32"/>
<evidence type="ECO:0000313" key="3">
    <source>
        <dbReference type="Proteomes" id="UP000289703"/>
    </source>
</evidence>
<dbReference type="GO" id="GO:0005829">
    <property type="term" value="C:cytosol"/>
    <property type="evidence" value="ECO:0007669"/>
    <property type="project" value="TreeGrafter"/>
</dbReference>
<feature type="chain" id="PRO_5020962324" evidence="1">
    <location>
        <begin position="19"/>
        <end position="364"/>
    </location>
</feature>
<sequence length="364" mass="42028">MKFKLLLILLLPVSLLQAQLLKPLPDHLNKRILIAHPTATNINILATLSTKGLLDLDSIQLIGLYHCNEKYDYTESQAILDTLSAFNMYLVELNDSLYTDSLYQKNELTDEFKDLFKHSAGIFFFGGPDIPARLYEEAQSPFTLVDDPYRHYFELSFIYHLLGGYQDKNNEALLKQKPHYLVHGICLGMQSLNVATGGSLIQDIPSDIYHGSGSKGLNKLGENEIHRNYYNRMPENEKLELSGFHFHQIKFKGPFFSKLTGIQKKEYPLVNSYHHQAVKKLGKGFKISARSMDGKIIEAIHHKRYPNVWGIQFHPERTDFYKPKNKVRFTPQGEAKTFADWIDEESMSFHKAYWKAINERLQEL</sequence>
<dbReference type="EMBL" id="SAXA01000015">
    <property type="protein sequence ID" value="RXQ89512.1"/>
    <property type="molecule type" value="Genomic_DNA"/>
</dbReference>
<accession>A0A4Q1JJ32</accession>
<evidence type="ECO:0000256" key="1">
    <source>
        <dbReference type="SAM" id="SignalP"/>
    </source>
</evidence>
<dbReference type="GO" id="GO:0016811">
    <property type="term" value="F:hydrolase activity, acting on carbon-nitrogen (but not peptide) bonds, in linear amides"/>
    <property type="evidence" value="ECO:0007669"/>
    <property type="project" value="InterPro"/>
</dbReference>